<dbReference type="EMBL" id="CAJPDS010000069">
    <property type="protein sequence ID" value="CAF9933655.1"/>
    <property type="molecule type" value="Genomic_DNA"/>
</dbReference>
<gene>
    <name evidence="3" type="ORF">HETSPECPRED_008729</name>
</gene>
<protein>
    <submittedName>
        <fullName evidence="3">Uncharacterized protein</fullName>
    </submittedName>
</protein>
<accession>A0A8H3IU44</accession>
<feature type="compositionally biased region" description="Polar residues" evidence="1">
    <location>
        <begin position="98"/>
        <end position="108"/>
    </location>
</feature>
<feature type="region of interest" description="Disordered" evidence="1">
    <location>
        <begin position="379"/>
        <end position="401"/>
    </location>
</feature>
<feature type="region of interest" description="Disordered" evidence="1">
    <location>
        <begin position="610"/>
        <end position="630"/>
    </location>
</feature>
<feature type="transmembrane region" description="Helical" evidence="2">
    <location>
        <begin position="318"/>
        <end position="339"/>
    </location>
</feature>
<evidence type="ECO:0000256" key="2">
    <source>
        <dbReference type="SAM" id="Phobius"/>
    </source>
</evidence>
<feature type="compositionally biased region" description="Polar residues" evidence="1">
    <location>
        <begin position="137"/>
        <end position="148"/>
    </location>
</feature>
<feature type="region of interest" description="Disordered" evidence="1">
    <location>
        <begin position="83"/>
        <end position="201"/>
    </location>
</feature>
<keyword evidence="2" id="KW-0472">Membrane</keyword>
<feature type="region of interest" description="Disordered" evidence="1">
    <location>
        <begin position="496"/>
        <end position="527"/>
    </location>
</feature>
<feature type="region of interest" description="Disordered" evidence="1">
    <location>
        <begin position="27"/>
        <end position="46"/>
    </location>
</feature>
<keyword evidence="4" id="KW-1185">Reference proteome</keyword>
<proteinExistence type="predicted"/>
<evidence type="ECO:0000313" key="3">
    <source>
        <dbReference type="EMBL" id="CAF9933655.1"/>
    </source>
</evidence>
<feature type="transmembrane region" description="Helical" evidence="2">
    <location>
        <begin position="287"/>
        <end position="306"/>
    </location>
</feature>
<evidence type="ECO:0000256" key="1">
    <source>
        <dbReference type="SAM" id="MobiDB-lite"/>
    </source>
</evidence>
<reference evidence="3" key="1">
    <citation type="submission" date="2021-03" db="EMBL/GenBank/DDBJ databases">
        <authorList>
            <person name="Tagirdzhanova G."/>
        </authorList>
    </citation>
    <scope>NUCLEOTIDE SEQUENCE</scope>
</reference>
<feature type="region of interest" description="Disordered" evidence="1">
    <location>
        <begin position="433"/>
        <end position="468"/>
    </location>
</feature>
<dbReference type="AlphaFoldDB" id="A0A8H3IU44"/>
<evidence type="ECO:0000313" key="4">
    <source>
        <dbReference type="Proteomes" id="UP000664521"/>
    </source>
</evidence>
<name>A0A8H3IU44_9LECA</name>
<keyword evidence="2" id="KW-0812">Transmembrane</keyword>
<comment type="caution">
    <text evidence="3">The sequence shown here is derived from an EMBL/GenBank/DDBJ whole genome shotgun (WGS) entry which is preliminary data.</text>
</comment>
<keyword evidence="2" id="KW-1133">Transmembrane helix</keyword>
<feature type="compositionally biased region" description="Basic and acidic residues" evidence="1">
    <location>
        <begin position="385"/>
        <end position="394"/>
    </location>
</feature>
<organism evidence="3 4">
    <name type="scientific">Heterodermia speciosa</name>
    <dbReference type="NCBI Taxonomy" id="116794"/>
    <lineage>
        <taxon>Eukaryota</taxon>
        <taxon>Fungi</taxon>
        <taxon>Dikarya</taxon>
        <taxon>Ascomycota</taxon>
        <taxon>Pezizomycotina</taxon>
        <taxon>Lecanoromycetes</taxon>
        <taxon>OSLEUM clade</taxon>
        <taxon>Lecanoromycetidae</taxon>
        <taxon>Caliciales</taxon>
        <taxon>Physciaceae</taxon>
        <taxon>Heterodermia</taxon>
    </lineage>
</organism>
<sequence length="675" mass="73714">MPSQPCWSFTNLDLTLRDLGRQDLDDCRSGESLHEPSLTHGSSVVQNENPFVDEHALRDSGCDQDVISTMQREIQTHMIHSKVSLPASDDGLPDSVPSRHTLSANSLGPINPHLHAAPFSAGSRRRPPPLPLSPRSTASQETLSNPFQVSIPGHGADLVTPRESPQRQTTLVDAAVDGRSETASIHSAGAPIRASREGQRAVGAPKKLSVRLPNAHVVRSRSSVSGQTQPFALLSPVLAQASERRAIDAKENQNYERPRQGTQIFKQRTCLPTDIWRSKSNWVDPSLKAVFVISIITLTAAVVTGVKDAKVDVFEASTVIAGIIGFVGSAASVLCAWAISLGRRWPKDMNDISIQNEKQDRVSQYSREMRPRLELLSVASGQGRQKTEDVERSPRFKQQNPISHHPLAIPLQGQHPTNGAEANKLGVKLSIPQNAHSSSSGIPLPFSDVLPGPSSRRHSAPSSHSEAEKSYRELLEWRLASRDIWDILDEAAKVDEVYGEQQSPDSDSNEPQRHIAHGITDKPLRTGRTESQILLTRKNGTSTQQSIILDATRSPSSIPSVFLRATATSPHHQTHSRVGDSESSFSSYLTLSLTSSSELSTDLLSAISASHPSPVHQQTDESTSDASVANSDTSAMRELRTMRSVQKVRLWQKFMLDGVEHLLEVAGWEQGQGRD</sequence>
<dbReference type="Proteomes" id="UP000664521">
    <property type="component" value="Unassembled WGS sequence"/>
</dbReference>